<proteinExistence type="predicted"/>
<name>A0A6J4L3T1_9CYAN</name>
<dbReference type="AlphaFoldDB" id="A0A6J4L3T1"/>
<reference evidence="1" key="1">
    <citation type="submission" date="2020-02" db="EMBL/GenBank/DDBJ databases">
        <authorList>
            <person name="Meier V. D."/>
        </authorList>
    </citation>
    <scope>NUCLEOTIDE SEQUENCE</scope>
    <source>
        <strain evidence="1">AVDCRST_MAG84</strain>
    </source>
</reference>
<gene>
    <name evidence="1" type="ORF">AVDCRST_MAG84-1419</name>
</gene>
<accession>A0A6J4L3T1</accession>
<protein>
    <submittedName>
        <fullName evidence="1">Uncharacterized protein</fullName>
    </submittedName>
</protein>
<sequence>MLGVCVNRQLICPFNHYKTYGSPLKKNCNCDRDNPNTELF</sequence>
<organism evidence="1">
    <name type="scientific">uncultured Microcoleus sp</name>
    <dbReference type="NCBI Taxonomy" id="259945"/>
    <lineage>
        <taxon>Bacteria</taxon>
        <taxon>Bacillati</taxon>
        <taxon>Cyanobacteriota</taxon>
        <taxon>Cyanophyceae</taxon>
        <taxon>Oscillatoriophycideae</taxon>
        <taxon>Oscillatoriales</taxon>
        <taxon>Microcoleaceae</taxon>
        <taxon>Microcoleus</taxon>
        <taxon>environmental samples</taxon>
    </lineage>
</organism>
<dbReference type="EMBL" id="CADCTZ010000222">
    <property type="protein sequence ID" value="CAA9322128.1"/>
    <property type="molecule type" value="Genomic_DNA"/>
</dbReference>
<evidence type="ECO:0000313" key="1">
    <source>
        <dbReference type="EMBL" id="CAA9322128.1"/>
    </source>
</evidence>